<reference evidence="1 2" key="1">
    <citation type="journal article" date="2022" name="Nat. Ecol. Evol.">
        <title>A masculinizing supergene underlies an exaggerated male reproductive morph in a spider.</title>
        <authorList>
            <person name="Hendrickx F."/>
            <person name="De Corte Z."/>
            <person name="Sonet G."/>
            <person name="Van Belleghem S.M."/>
            <person name="Kostlbacher S."/>
            <person name="Vangestel C."/>
        </authorList>
    </citation>
    <scope>NUCLEOTIDE SEQUENCE [LARGE SCALE GENOMIC DNA]</scope>
    <source>
        <strain evidence="1">W744_W776</strain>
    </source>
</reference>
<keyword evidence="2" id="KW-1185">Reference proteome</keyword>
<sequence length="128" mass="14878">MILASILVARASSFIRITDKSTPEPIAAMHTTHKIKRALSVNPRRVLAWINQYSLELSHVSPFQEKPFHHRGTPTIKGPLYLILPQKYCHKIKYKRRTLGRRFSTHHVPRCILQRGEETTRVKRTTSE</sequence>
<comment type="caution">
    <text evidence="1">The sequence shown here is derived from an EMBL/GenBank/DDBJ whole genome shotgun (WGS) entry which is preliminary data.</text>
</comment>
<gene>
    <name evidence="1" type="ORF">JTE90_018983</name>
</gene>
<organism evidence="1 2">
    <name type="scientific">Oedothorax gibbosus</name>
    <dbReference type="NCBI Taxonomy" id="931172"/>
    <lineage>
        <taxon>Eukaryota</taxon>
        <taxon>Metazoa</taxon>
        <taxon>Ecdysozoa</taxon>
        <taxon>Arthropoda</taxon>
        <taxon>Chelicerata</taxon>
        <taxon>Arachnida</taxon>
        <taxon>Araneae</taxon>
        <taxon>Araneomorphae</taxon>
        <taxon>Entelegynae</taxon>
        <taxon>Araneoidea</taxon>
        <taxon>Linyphiidae</taxon>
        <taxon>Erigoninae</taxon>
        <taxon>Oedothorax</taxon>
    </lineage>
</organism>
<dbReference type="Proteomes" id="UP000827092">
    <property type="component" value="Unassembled WGS sequence"/>
</dbReference>
<evidence type="ECO:0008006" key="3">
    <source>
        <dbReference type="Google" id="ProtNLM"/>
    </source>
</evidence>
<dbReference type="AlphaFoldDB" id="A0AAV6TFW1"/>
<evidence type="ECO:0000313" key="1">
    <source>
        <dbReference type="EMBL" id="KAG8170627.1"/>
    </source>
</evidence>
<accession>A0AAV6TFW1</accession>
<name>A0AAV6TFW1_9ARAC</name>
<evidence type="ECO:0000313" key="2">
    <source>
        <dbReference type="Proteomes" id="UP000827092"/>
    </source>
</evidence>
<protein>
    <recommendedName>
        <fullName evidence="3">Secreted protein</fullName>
    </recommendedName>
</protein>
<dbReference type="EMBL" id="JAFNEN010005123">
    <property type="protein sequence ID" value="KAG8170627.1"/>
    <property type="molecule type" value="Genomic_DNA"/>
</dbReference>
<proteinExistence type="predicted"/>